<organism evidence="1 2">
    <name type="scientific">Cadophora malorum</name>
    <dbReference type="NCBI Taxonomy" id="108018"/>
    <lineage>
        <taxon>Eukaryota</taxon>
        <taxon>Fungi</taxon>
        <taxon>Dikarya</taxon>
        <taxon>Ascomycota</taxon>
        <taxon>Pezizomycotina</taxon>
        <taxon>Leotiomycetes</taxon>
        <taxon>Helotiales</taxon>
        <taxon>Ploettnerulaceae</taxon>
        <taxon>Cadophora</taxon>
    </lineage>
</organism>
<gene>
    <name evidence="1" type="ORF">IFR04_002513</name>
</gene>
<evidence type="ECO:0000313" key="2">
    <source>
        <dbReference type="Proteomes" id="UP000664132"/>
    </source>
</evidence>
<evidence type="ECO:0000313" key="1">
    <source>
        <dbReference type="EMBL" id="KAG4424272.1"/>
    </source>
</evidence>
<keyword evidence="2" id="KW-1185">Reference proteome</keyword>
<proteinExistence type="predicted"/>
<reference evidence="1" key="1">
    <citation type="submission" date="2021-02" db="EMBL/GenBank/DDBJ databases">
        <title>Genome sequence Cadophora malorum strain M34.</title>
        <authorList>
            <person name="Stefanovic E."/>
            <person name="Vu D."/>
            <person name="Scully C."/>
            <person name="Dijksterhuis J."/>
            <person name="Roader J."/>
            <person name="Houbraken J."/>
        </authorList>
    </citation>
    <scope>NUCLEOTIDE SEQUENCE</scope>
    <source>
        <strain evidence="1">M34</strain>
    </source>
</reference>
<dbReference type="EMBL" id="JAFJYH010000022">
    <property type="protein sequence ID" value="KAG4424272.1"/>
    <property type="molecule type" value="Genomic_DNA"/>
</dbReference>
<sequence length="219" mass="23738">MAVTLERPQVFLLCLSFQSFLDQQYASLIDGISQSAQLKRAKSAAGAIRYLDTNTPKAIVVTDEGLTKPGNTDLLTRIRSYLQNGGVVIFGLHFPSFVTDTFDSFFEESFGVTWKRGNYQRGTFQVNDLYTLPRGVVASSLPSAYSMKALHVRGAKPQEKLFVPVPGSKTQSMVFAPADVDQSQAPTVGARIGNGFLAYVGDVNGEEESDAVILALCGL</sequence>
<dbReference type="OrthoDB" id="245563at2759"/>
<comment type="caution">
    <text evidence="1">The sequence shown here is derived from an EMBL/GenBank/DDBJ whole genome shotgun (WGS) entry which is preliminary data.</text>
</comment>
<name>A0A8H7WGD3_9HELO</name>
<dbReference type="AlphaFoldDB" id="A0A8H7WGD3"/>
<dbReference type="Proteomes" id="UP000664132">
    <property type="component" value="Unassembled WGS sequence"/>
</dbReference>
<protein>
    <submittedName>
        <fullName evidence="1">Uncharacterized protein</fullName>
    </submittedName>
</protein>
<accession>A0A8H7WGD3</accession>